<evidence type="ECO:0000256" key="1">
    <source>
        <dbReference type="ARBA" id="ARBA00007109"/>
    </source>
</evidence>
<evidence type="ECO:0000259" key="3">
    <source>
        <dbReference type="Pfam" id="PF05605"/>
    </source>
</evidence>
<protein>
    <submittedName>
        <fullName evidence="5">Uncharacterized protein</fullName>
    </submittedName>
</protein>
<feature type="region of interest" description="Disordered" evidence="2">
    <location>
        <begin position="21"/>
        <end position="42"/>
    </location>
</feature>
<reference evidence="5" key="1">
    <citation type="submission" date="2020-05" db="EMBL/GenBank/DDBJ databases">
        <title>WGS assembly of Panicum virgatum.</title>
        <authorList>
            <person name="Lovell J.T."/>
            <person name="Jenkins J."/>
            <person name="Shu S."/>
            <person name="Juenger T.E."/>
            <person name="Schmutz J."/>
        </authorList>
    </citation>
    <scope>NUCLEOTIDE SEQUENCE</scope>
    <source>
        <strain evidence="5">AP13</strain>
    </source>
</reference>
<evidence type="ECO:0000259" key="4">
    <source>
        <dbReference type="Pfam" id="PF14571"/>
    </source>
</evidence>
<sequence>MDTDTYERTRRRGPRFDALIGLDEVEGSDEEEEEEERAARAGTADELPCPYCGEELDAVGLLCHMDDEHPAEANARVCPICTDKVDMNLVGHISSQHRSFLKDNRRNRQGSSGSYYATLAFLKEDPHERTRGSSRAAPVSTVPDPLLSSFVGNFYGVDLPRDTKVESLDETEVGSDNLELKAAESVDEPLLPEVKEERTRRSQFVQGLVLSLIFDIL</sequence>
<dbReference type="OrthoDB" id="6270329at2759"/>
<dbReference type="InterPro" id="IPR008598">
    <property type="entry name" value="Di19_Zn-bd"/>
</dbReference>
<dbReference type="AlphaFoldDB" id="A0A8T0UH90"/>
<comment type="similarity">
    <text evidence="1">Belongs to the Di19 family.</text>
</comment>
<accession>A0A8T0UH90</accession>
<dbReference type="InterPro" id="IPR027935">
    <property type="entry name" value="Di19_C"/>
</dbReference>
<keyword evidence="6" id="KW-1185">Reference proteome</keyword>
<dbReference type="Proteomes" id="UP000823388">
    <property type="component" value="Chromosome 3N"/>
</dbReference>
<evidence type="ECO:0000256" key="2">
    <source>
        <dbReference type="SAM" id="MobiDB-lite"/>
    </source>
</evidence>
<dbReference type="InterPro" id="IPR033347">
    <property type="entry name" value="Di19"/>
</dbReference>
<name>A0A8T0UH90_PANVG</name>
<dbReference type="EMBL" id="CM029042">
    <property type="protein sequence ID" value="KAG2621365.1"/>
    <property type="molecule type" value="Genomic_DNA"/>
</dbReference>
<evidence type="ECO:0000313" key="5">
    <source>
        <dbReference type="EMBL" id="KAG2621365.1"/>
    </source>
</evidence>
<feature type="compositionally biased region" description="Acidic residues" evidence="2">
    <location>
        <begin position="23"/>
        <end position="36"/>
    </location>
</feature>
<comment type="caution">
    <text evidence="5">The sequence shown here is derived from an EMBL/GenBank/DDBJ whole genome shotgun (WGS) entry which is preliminary data.</text>
</comment>
<feature type="domain" description="Di19 zinc-binding" evidence="3">
    <location>
        <begin position="46"/>
        <end position="98"/>
    </location>
</feature>
<proteinExistence type="inferred from homology"/>
<dbReference type="Pfam" id="PF05605">
    <property type="entry name" value="zf-Di19"/>
    <property type="match status" value="1"/>
</dbReference>
<evidence type="ECO:0000313" key="6">
    <source>
        <dbReference type="Proteomes" id="UP000823388"/>
    </source>
</evidence>
<dbReference type="PANTHER" id="PTHR31875:SF23">
    <property type="entry name" value="PROTEIN DEHYDRATION-INDUCED 19 HOMOLOG 4"/>
    <property type="match status" value="1"/>
</dbReference>
<organism evidence="5 6">
    <name type="scientific">Panicum virgatum</name>
    <name type="common">Blackwell switchgrass</name>
    <dbReference type="NCBI Taxonomy" id="38727"/>
    <lineage>
        <taxon>Eukaryota</taxon>
        <taxon>Viridiplantae</taxon>
        <taxon>Streptophyta</taxon>
        <taxon>Embryophyta</taxon>
        <taxon>Tracheophyta</taxon>
        <taxon>Spermatophyta</taxon>
        <taxon>Magnoliopsida</taxon>
        <taxon>Liliopsida</taxon>
        <taxon>Poales</taxon>
        <taxon>Poaceae</taxon>
        <taxon>PACMAD clade</taxon>
        <taxon>Panicoideae</taxon>
        <taxon>Panicodae</taxon>
        <taxon>Paniceae</taxon>
        <taxon>Panicinae</taxon>
        <taxon>Panicum</taxon>
        <taxon>Panicum sect. Hiantes</taxon>
    </lineage>
</organism>
<dbReference type="Pfam" id="PF14571">
    <property type="entry name" value="Di19_C"/>
    <property type="match status" value="1"/>
</dbReference>
<feature type="domain" description="Di19 C-terminal" evidence="4">
    <location>
        <begin position="131"/>
        <end position="213"/>
    </location>
</feature>
<gene>
    <name evidence="5" type="ORF">PVAP13_3NG290300</name>
</gene>
<dbReference type="PANTHER" id="PTHR31875">
    <property type="entry name" value="PROTEIN DEHYDRATION-INDUCED 19"/>
    <property type="match status" value="1"/>
</dbReference>